<name>A0A327X277_LARAB</name>
<keyword evidence="2" id="KW-1133">Transmembrane helix</keyword>
<evidence type="ECO:0000256" key="2">
    <source>
        <dbReference type="SAM" id="Phobius"/>
    </source>
</evidence>
<dbReference type="AlphaFoldDB" id="A0A327X277"/>
<feature type="compositionally biased region" description="Basic and acidic residues" evidence="1">
    <location>
        <begin position="107"/>
        <end position="123"/>
    </location>
</feature>
<keyword evidence="2" id="KW-0472">Membrane</keyword>
<keyword evidence="2" id="KW-0812">Transmembrane</keyword>
<feature type="compositionally biased region" description="Basic and acidic residues" evidence="1">
    <location>
        <begin position="70"/>
        <end position="86"/>
    </location>
</feature>
<dbReference type="RefSeq" id="WP_111628221.1">
    <property type="nucleotide sequence ID" value="NZ_QLMC01000002.1"/>
</dbReference>
<accession>A0A327X277</accession>
<protein>
    <recommendedName>
        <fullName evidence="5">Outer membrane biosynthesis protein TonB</fullName>
    </recommendedName>
</protein>
<evidence type="ECO:0008006" key="5">
    <source>
        <dbReference type="Google" id="ProtNLM"/>
    </source>
</evidence>
<evidence type="ECO:0000313" key="4">
    <source>
        <dbReference type="Proteomes" id="UP000248790"/>
    </source>
</evidence>
<feature type="transmembrane region" description="Helical" evidence="2">
    <location>
        <begin position="12"/>
        <end position="34"/>
    </location>
</feature>
<sequence length="311" mass="33180">MSRVSLENENEYRVTALAGSFAVCALLFFLLLYIRLWQSVPEPPPIQYVDVNFGTDLVGSGSIQTYNKASDSKNTEDVKKEEDRPNPKVTTTSRVEKTPTSPVPKIVDAKPDKVVTEKPDIASKIESPVTVPEKAEPKKVTSTTPKPTPAPPKAEPVAEPKKVDANALYKRSSSGGSNGTVGKASGTGGNNNGDDASGVGDKGNPDGNINAKQFYGTPGGSGSGVSLNMAGWRLATSRIAQDNSGESGKIVFEIKVDDKGDVTYVRVKETRLSPTVTEFYKQQVYKLQLVPKGSSAPPISTGTYTINIRSN</sequence>
<organism evidence="3 4">
    <name type="scientific">Larkinella arboricola</name>
    <dbReference type="NCBI Taxonomy" id="643671"/>
    <lineage>
        <taxon>Bacteria</taxon>
        <taxon>Pseudomonadati</taxon>
        <taxon>Bacteroidota</taxon>
        <taxon>Cytophagia</taxon>
        <taxon>Cytophagales</taxon>
        <taxon>Spirosomataceae</taxon>
        <taxon>Larkinella</taxon>
    </lineage>
</organism>
<gene>
    <name evidence="3" type="ORF">LX87_02192</name>
</gene>
<evidence type="ECO:0000313" key="3">
    <source>
        <dbReference type="EMBL" id="RAK00486.1"/>
    </source>
</evidence>
<proteinExistence type="predicted"/>
<dbReference type="OrthoDB" id="979886at2"/>
<comment type="caution">
    <text evidence="3">The sequence shown here is derived from an EMBL/GenBank/DDBJ whole genome shotgun (WGS) entry which is preliminary data.</text>
</comment>
<dbReference type="EMBL" id="QLMC01000002">
    <property type="protein sequence ID" value="RAK00486.1"/>
    <property type="molecule type" value="Genomic_DNA"/>
</dbReference>
<keyword evidence="4" id="KW-1185">Reference proteome</keyword>
<dbReference type="Proteomes" id="UP000248790">
    <property type="component" value="Unassembled WGS sequence"/>
</dbReference>
<reference evidence="3 4" key="1">
    <citation type="submission" date="2018-06" db="EMBL/GenBank/DDBJ databases">
        <title>Genomic Encyclopedia of Archaeal and Bacterial Type Strains, Phase II (KMG-II): from individual species to whole genera.</title>
        <authorList>
            <person name="Goeker M."/>
        </authorList>
    </citation>
    <scope>NUCLEOTIDE SEQUENCE [LARGE SCALE GENOMIC DNA]</scope>
    <source>
        <strain evidence="3 4">DSM 21851</strain>
    </source>
</reference>
<evidence type="ECO:0000256" key="1">
    <source>
        <dbReference type="SAM" id="MobiDB-lite"/>
    </source>
</evidence>
<feature type="region of interest" description="Disordered" evidence="1">
    <location>
        <begin position="62"/>
        <end position="210"/>
    </location>
</feature>